<feature type="domain" description="NusB/RsmB/TIM44" evidence="6">
    <location>
        <begin position="17"/>
        <end position="133"/>
    </location>
</feature>
<comment type="similarity">
    <text evidence="1">Belongs to the NusB family.</text>
</comment>
<accession>A0A6J6PP03</accession>
<dbReference type="PANTHER" id="PTHR11078:SF3">
    <property type="entry name" value="ANTITERMINATION NUSB DOMAIN-CONTAINING PROTEIN"/>
    <property type="match status" value="1"/>
</dbReference>
<dbReference type="GO" id="GO:0003723">
    <property type="term" value="F:RNA binding"/>
    <property type="evidence" value="ECO:0007669"/>
    <property type="project" value="UniProtKB-KW"/>
</dbReference>
<gene>
    <name evidence="7" type="ORF">UFOPK2366_01274</name>
</gene>
<dbReference type="Pfam" id="PF01029">
    <property type="entry name" value="NusB"/>
    <property type="match status" value="1"/>
</dbReference>
<dbReference type="AlphaFoldDB" id="A0A6J6PP03"/>
<evidence type="ECO:0000256" key="3">
    <source>
        <dbReference type="ARBA" id="ARBA00022884"/>
    </source>
</evidence>
<dbReference type="Gene3D" id="1.10.940.10">
    <property type="entry name" value="NusB-like"/>
    <property type="match status" value="1"/>
</dbReference>
<keyword evidence="2" id="KW-0889">Transcription antitermination</keyword>
<organism evidence="7">
    <name type="scientific">freshwater metagenome</name>
    <dbReference type="NCBI Taxonomy" id="449393"/>
    <lineage>
        <taxon>unclassified sequences</taxon>
        <taxon>metagenomes</taxon>
        <taxon>ecological metagenomes</taxon>
    </lineage>
</organism>
<keyword evidence="3" id="KW-0694">RNA-binding</keyword>
<dbReference type="GO" id="GO:0031564">
    <property type="term" value="P:transcription antitermination"/>
    <property type="evidence" value="ECO:0007669"/>
    <property type="project" value="UniProtKB-KW"/>
</dbReference>
<keyword evidence="5" id="KW-0804">Transcription</keyword>
<dbReference type="SUPFAM" id="SSF48013">
    <property type="entry name" value="NusB-like"/>
    <property type="match status" value="1"/>
</dbReference>
<dbReference type="NCBIfam" id="TIGR01951">
    <property type="entry name" value="nusB"/>
    <property type="match status" value="1"/>
</dbReference>
<protein>
    <submittedName>
        <fullName evidence="7">Unannotated protein</fullName>
    </submittedName>
</protein>
<name>A0A6J6PP03_9ZZZZ</name>
<dbReference type="GO" id="GO:0006353">
    <property type="term" value="P:DNA-templated transcription termination"/>
    <property type="evidence" value="ECO:0007669"/>
    <property type="project" value="InterPro"/>
</dbReference>
<sequence>MTRRARAIGQEDERSDARERALILLYEAESKSMAPTDVAEAQVLVPDELTRLLVTGVEQHGREIDDLIAAHAKGWTLQRMPTIDRNVLRIGVFELMSRPEVPVAVIIDEAVELAKRFSTDDSGKFVNGVLSAIVVKVRGA</sequence>
<dbReference type="InterPro" id="IPR035926">
    <property type="entry name" value="NusB-like_sf"/>
</dbReference>
<proteinExistence type="inferred from homology"/>
<keyword evidence="4" id="KW-0805">Transcription regulation</keyword>
<dbReference type="GO" id="GO:0005829">
    <property type="term" value="C:cytosol"/>
    <property type="evidence" value="ECO:0007669"/>
    <property type="project" value="TreeGrafter"/>
</dbReference>
<dbReference type="HAMAP" id="MF_00073">
    <property type="entry name" value="NusB"/>
    <property type="match status" value="1"/>
</dbReference>
<evidence type="ECO:0000256" key="2">
    <source>
        <dbReference type="ARBA" id="ARBA00022814"/>
    </source>
</evidence>
<dbReference type="EMBL" id="CAEZXM010000244">
    <property type="protein sequence ID" value="CAB4701290.1"/>
    <property type="molecule type" value="Genomic_DNA"/>
</dbReference>
<evidence type="ECO:0000256" key="5">
    <source>
        <dbReference type="ARBA" id="ARBA00023163"/>
    </source>
</evidence>
<reference evidence="7" key="1">
    <citation type="submission" date="2020-05" db="EMBL/GenBank/DDBJ databases">
        <authorList>
            <person name="Chiriac C."/>
            <person name="Salcher M."/>
            <person name="Ghai R."/>
            <person name="Kavagutti S V."/>
        </authorList>
    </citation>
    <scope>NUCLEOTIDE SEQUENCE</scope>
</reference>
<dbReference type="InterPro" id="IPR011605">
    <property type="entry name" value="NusB_fam"/>
</dbReference>
<evidence type="ECO:0000256" key="4">
    <source>
        <dbReference type="ARBA" id="ARBA00023015"/>
    </source>
</evidence>
<evidence type="ECO:0000313" key="7">
    <source>
        <dbReference type="EMBL" id="CAB4701290.1"/>
    </source>
</evidence>
<evidence type="ECO:0000259" key="6">
    <source>
        <dbReference type="Pfam" id="PF01029"/>
    </source>
</evidence>
<evidence type="ECO:0000256" key="1">
    <source>
        <dbReference type="ARBA" id="ARBA00005952"/>
    </source>
</evidence>
<dbReference type="PANTHER" id="PTHR11078">
    <property type="entry name" value="N UTILIZATION SUBSTANCE PROTEIN B-RELATED"/>
    <property type="match status" value="1"/>
</dbReference>
<dbReference type="CDD" id="cd00619">
    <property type="entry name" value="Terminator_NusB"/>
    <property type="match status" value="1"/>
</dbReference>
<dbReference type="InterPro" id="IPR006027">
    <property type="entry name" value="NusB_RsmB_TIM44"/>
</dbReference>